<protein>
    <submittedName>
        <fullName evidence="1">Uncharacterized protein</fullName>
    </submittedName>
</protein>
<dbReference type="InterPro" id="IPR027409">
    <property type="entry name" value="GroEL-like_apical_dom_sf"/>
</dbReference>
<name>A0A813THL7_9BILA</name>
<gene>
    <name evidence="1" type="ORF">ZHD862_LOCUS2835</name>
</gene>
<sequence>MSTASSFPDQVKTSLINICHLFTTCIQRYALHCSTDGHFAQLIFGADLVRAHRSLTNNNSPAGITQLLTNHFVSFEEKLGTNVKTLAFFIRNLFMDHSLIEMNTCERRLYLSNINKKLSSIKFISTNKNIIKKEDINIELLVGHILDTLPRLIFDRQEFYHSLLSHLVKHNLDRIDDYLIYNQQLSFVTIGSSIKQSRLIDGILLPIYNSHKLLSSFISNSELLIVFLNIQSKEFNNKSSLFTIIDHNQEFISYDTLIYRQFIKKYLINVNLIISLSCINELFLFELHQANINVIDSLDEQTFEFILKVYQCLPCNRLLISDDESIDKISTILLDRHVIVNQQAYIYLSSNGSHQTLLSCVPTSTLFLTTQKILINIVRLIKYILEQLNKTSYLSISTEKDYLKYIHDNIPELRHILDNHRIYIDKISNRNNDKLFPICIFQEYLLNGINFLYYINKIDGIYSTTRKIVVEKCD</sequence>
<accession>A0A813THL7</accession>
<dbReference type="SUPFAM" id="SSF52029">
    <property type="entry name" value="GroEL apical domain-like"/>
    <property type="match status" value="1"/>
</dbReference>
<reference evidence="1" key="1">
    <citation type="submission" date="2021-02" db="EMBL/GenBank/DDBJ databases">
        <authorList>
            <person name="Nowell W R."/>
        </authorList>
    </citation>
    <scope>NUCLEOTIDE SEQUENCE</scope>
</reference>
<dbReference type="EMBL" id="CAJNOT010000058">
    <property type="protein sequence ID" value="CAF0809481.1"/>
    <property type="molecule type" value="Genomic_DNA"/>
</dbReference>
<evidence type="ECO:0000313" key="2">
    <source>
        <dbReference type="Proteomes" id="UP000663864"/>
    </source>
</evidence>
<dbReference type="Proteomes" id="UP000663864">
    <property type="component" value="Unassembled WGS sequence"/>
</dbReference>
<evidence type="ECO:0000313" key="1">
    <source>
        <dbReference type="EMBL" id="CAF0809481.1"/>
    </source>
</evidence>
<proteinExistence type="predicted"/>
<organism evidence="1 2">
    <name type="scientific">Rotaria sordida</name>
    <dbReference type="NCBI Taxonomy" id="392033"/>
    <lineage>
        <taxon>Eukaryota</taxon>
        <taxon>Metazoa</taxon>
        <taxon>Spiralia</taxon>
        <taxon>Gnathifera</taxon>
        <taxon>Rotifera</taxon>
        <taxon>Eurotatoria</taxon>
        <taxon>Bdelloidea</taxon>
        <taxon>Philodinida</taxon>
        <taxon>Philodinidae</taxon>
        <taxon>Rotaria</taxon>
    </lineage>
</organism>
<dbReference type="AlphaFoldDB" id="A0A813THL7"/>
<comment type="caution">
    <text evidence="1">The sequence shown here is derived from an EMBL/GenBank/DDBJ whole genome shotgun (WGS) entry which is preliminary data.</text>
</comment>